<reference evidence="1 2" key="1">
    <citation type="submission" date="2024-01" db="EMBL/GenBank/DDBJ databases">
        <title>A draft genome for a cacao thread blight-causing isolate of Paramarasmius palmivorus.</title>
        <authorList>
            <person name="Baruah I.K."/>
            <person name="Bukari Y."/>
            <person name="Amoako-Attah I."/>
            <person name="Meinhardt L.W."/>
            <person name="Bailey B.A."/>
            <person name="Cohen S.P."/>
        </authorList>
    </citation>
    <scope>NUCLEOTIDE SEQUENCE [LARGE SCALE GENOMIC DNA]</scope>
    <source>
        <strain evidence="1 2">GH-12</strain>
    </source>
</reference>
<evidence type="ECO:0000313" key="1">
    <source>
        <dbReference type="EMBL" id="KAK7030265.1"/>
    </source>
</evidence>
<dbReference type="EMBL" id="JAYKXP010000079">
    <property type="protein sequence ID" value="KAK7030265.1"/>
    <property type="molecule type" value="Genomic_DNA"/>
</dbReference>
<accession>A0AAW0BYJ6</accession>
<keyword evidence="2" id="KW-1185">Reference proteome</keyword>
<dbReference type="SUPFAM" id="SSF52047">
    <property type="entry name" value="RNI-like"/>
    <property type="match status" value="1"/>
</dbReference>
<evidence type="ECO:0000313" key="2">
    <source>
        <dbReference type="Proteomes" id="UP001383192"/>
    </source>
</evidence>
<gene>
    <name evidence="1" type="ORF">VNI00_014282</name>
</gene>
<comment type="caution">
    <text evidence="1">The sequence shown here is derived from an EMBL/GenBank/DDBJ whole genome shotgun (WGS) entry which is preliminary data.</text>
</comment>
<sequence length="340" mass="39412">MVQLDGDSLLQVAEHHLQENTGWRQMDILLVTRTLLPRLYREFYRHVVLQSSRSMYRLQRTFEEHPDRVPFVKSLWVRVGRDGALAPAARDITYPKGYQAYFKVPVPIIKSDSSAVGQIVALVAPFLTRLTICARLHYPRIREALLATHFPNIIELELPVDLVLSPDSSDPLEGLTRFQKLQKLRIIYNSEKDEDTEILPHQSFTNVRTLTHLYVSYWAESTTNVERNIVNLRVPPSVTVVVLESDTGICPPVRPENIPRYKIHPKVVFLMKKRVFEDMDKVIGHTRRMGYLRDMSFLLDVRIIGESCVWEMGEVKVRERTATCDSYGNWEGHRVIYSLK</sequence>
<protein>
    <submittedName>
        <fullName evidence="1">Uncharacterized protein</fullName>
    </submittedName>
</protein>
<name>A0AAW0BYJ6_9AGAR</name>
<dbReference type="AlphaFoldDB" id="A0AAW0BYJ6"/>
<organism evidence="1 2">
    <name type="scientific">Paramarasmius palmivorus</name>
    <dbReference type="NCBI Taxonomy" id="297713"/>
    <lineage>
        <taxon>Eukaryota</taxon>
        <taxon>Fungi</taxon>
        <taxon>Dikarya</taxon>
        <taxon>Basidiomycota</taxon>
        <taxon>Agaricomycotina</taxon>
        <taxon>Agaricomycetes</taxon>
        <taxon>Agaricomycetidae</taxon>
        <taxon>Agaricales</taxon>
        <taxon>Marasmiineae</taxon>
        <taxon>Marasmiaceae</taxon>
        <taxon>Paramarasmius</taxon>
    </lineage>
</organism>
<proteinExistence type="predicted"/>
<dbReference type="Proteomes" id="UP001383192">
    <property type="component" value="Unassembled WGS sequence"/>
</dbReference>